<comment type="caution">
    <text evidence="9">The sequence shown here is derived from an EMBL/GenBank/DDBJ whole genome shotgun (WGS) entry which is preliminary data.</text>
</comment>
<dbReference type="GO" id="GO:0051123">
    <property type="term" value="P:RNA polymerase II preinitiation complex assembly"/>
    <property type="evidence" value="ECO:0007669"/>
    <property type="project" value="InterPro"/>
</dbReference>
<dbReference type="InterPro" id="IPR006809">
    <property type="entry name" value="TAFII28_dom"/>
</dbReference>
<evidence type="ECO:0000256" key="1">
    <source>
        <dbReference type="ARBA" id="ARBA00004123"/>
    </source>
</evidence>
<protein>
    <recommendedName>
        <fullName evidence="6">Transcription initiation factor TFIID subunit 11</fullName>
    </recommendedName>
</protein>
<feature type="compositionally biased region" description="Basic and acidic residues" evidence="7">
    <location>
        <begin position="153"/>
        <end position="170"/>
    </location>
</feature>
<keyword evidence="5" id="KW-0539">Nucleus</keyword>
<evidence type="ECO:0000256" key="6">
    <source>
        <dbReference type="ARBA" id="ARBA00072882"/>
    </source>
</evidence>
<feature type="region of interest" description="Disordered" evidence="7">
    <location>
        <begin position="53"/>
        <end position="172"/>
    </location>
</feature>
<dbReference type="GO" id="GO:0005669">
    <property type="term" value="C:transcription factor TFIID complex"/>
    <property type="evidence" value="ECO:0007669"/>
    <property type="project" value="InterPro"/>
</dbReference>
<gene>
    <name evidence="9" type="ORF">PMAYCL1PPCAC_10502</name>
</gene>
<evidence type="ECO:0000313" key="10">
    <source>
        <dbReference type="Proteomes" id="UP001328107"/>
    </source>
</evidence>
<evidence type="ECO:0000259" key="8">
    <source>
        <dbReference type="Pfam" id="PF04719"/>
    </source>
</evidence>
<evidence type="ECO:0000256" key="5">
    <source>
        <dbReference type="ARBA" id="ARBA00023242"/>
    </source>
</evidence>
<evidence type="ECO:0000256" key="4">
    <source>
        <dbReference type="ARBA" id="ARBA00023163"/>
    </source>
</evidence>
<accession>A0AAN5CE62</accession>
<evidence type="ECO:0000256" key="2">
    <source>
        <dbReference type="ARBA" id="ARBA00009788"/>
    </source>
</evidence>
<dbReference type="Pfam" id="PF04719">
    <property type="entry name" value="TAFII28"/>
    <property type="match status" value="1"/>
</dbReference>
<dbReference type="InterPro" id="IPR045127">
    <property type="entry name" value="TAF11-like"/>
</dbReference>
<dbReference type="GO" id="GO:0046982">
    <property type="term" value="F:protein heterodimerization activity"/>
    <property type="evidence" value="ECO:0007669"/>
    <property type="project" value="InterPro"/>
</dbReference>
<dbReference type="CDD" id="cd08048">
    <property type="entry name" value="HFD_TAF11"/>
    <property type="match status" value="1"/>
</dbReference>
<evidence type="ECO:0000256" key="3">
    <source>
        <dbReference type="ARBA" id="ARBA00023015"/>
    </source>
</evidence>
<dbReference type="InterPro" id="IPR009072">
    <property type="entry name" value="Histone-fold"/>
</dbReference>
<dbReference type="FunFam" id="1.10.20.10:FF:000061">
    <property type="entry name" value="TFIID subunit"/>
    <property type="match status" value="1"/>
</dbReference>
<feature type="region of interest" description="Disordered" evidence="7">
    <location>
        <begin position="1"/>
        <end position="38"/>
    </location>
</feature>
<feature type="compositionally biased region" description="Basic and acidic residues" evidence="7">
    <location>
        <begin position="75"/>
        <end position="91"/>
    </location>
</feature>
<keyword evidence="3" id="KW-0805">Transcription regulation</keyword>
<keyword evidence="4" id="KW-0804">Transcription</keyword>
<dbReference type="GO" id="GO:0016251">
    <property type="term" value="F:RNA polymerase II general transcription initiation factor activity"/>
    <property type="evidence" value="ECO:0007669"/>
    <property type="project" value="TreeGrafter"/>
</dbReference>
<dbReference type="EMBL" id="BTRK01000003">
    <property type="protein sequence ID" value="GMR40307.1"/>
    <property type="molecule type" value="Genomic_DNA"/>
</dbReference>
<dbReference type="Proteomes" id="UP001328107">
    <property type="component" value="Unassembled WGS sequence"/>
</dbReference>
<keyword evidence="10" id="KW-1185">Reference proteome</keyword>
<dbReference type="PANTHER" id="PTHR13218:SF8">
    <property type="entry name" value="TRANSCRIPTION INITIATION FACTOR TFIID SUBUNIT 11"/>
    <property type="match status" value="1"/>
</dbReference>
<dbReference type="Gene3D" id="1.10.20.10">
    <property type="entry name" value="Histone, subunit A"/>
    <property type="match status" value="1"/>
</dbReference>
<dbReference type="PANTHER" id="PTHR13218">
    <property type="entry name" value="TRANSCRIPTION INITIATION FACTOR TFIID SUBUNIT 11-RELATED"/>
    <property type="match status" value="1"/>
</dbReference>
<comment type="subcellular location">
    <subcellularLocation>
        <location evidence="1">Nucleus</location>
    </subcellularLocation>
</comment>
<evidence type="ECO:0000256" key="7">
    <source>
        <dbReference type="SAM" id="MobiDB-lite"/>
    </source>
</evidence>
<dbReference type="SUPFAM" id="SSF47113">
    <property type="entry name" value="Histone-fold"/>
    <property type="match status" value="1"/>
</dbReference>
<name>A0AAN5CE62_9BILA</name>
<dbReference type="AlphaFoldDB" id="A0AAN5CE62"/>
<organism evidence="9 10">
    <name type="scientific">Pristionchus mayeri</name>
    <dbReference type="NCBI Taxonomy" id="1317129"/>
    <lineage>
        <taxon>Eukaryota</taxon>
        <taxon>Metazoa</taxon>
        <taxon>Ecdysozoa</taxon>
        <taxon>Nematoda</taxon>
        <taxon>Chromadorea</taxon>
        <taxon>Rhabditida</taxon>
        <taxon>Rhabditina</taxon>
        <taxon>Diplogasteromorpha</taxon>
        <taxon>Diplogasteroidea</taxon>
        <taxon>Neodiplogasteridae</taxon>
        <taxon>Pristionchus</taxon>
    </lineage>
</organism>
<comment type="similarity">
    <text evidence="2">Belongs to the TAF11 family.</text>
</comment>
<sequence length="291" mass="32187">MDFLGELSDSSSDDETPQKTVKIEPKQELAEAPTTSRSAHDALFDSLGFDSMEDVSLDSAPSTSSVVAAPTPSKRKAESPGPEAKRARPEPAEQEQSLQDFHDALNMLDGGEAPVPVQVADPASLSLESEEKEEESGSKQQAAAAAEKKKKPDRRDEKSAEEKEEQRRLNEEDEVNRLKMQVLISNFSQEQLNRYEAYRRLVGESSFPKSTIRRLIHQYSGLQVGQNVVIAIAGLAKVFAGEVVEQALDIQQKRGETAEPLKPHHLKLAFYELERTGKLFPPKGSRGINMF</sequence>
<evidence type="ECO:0000313" key="9">
    <source>
        <dbReference type="EMBL" id="GMR40307.1"/>
    </source>
</evidence>
<proteinExistence type="inferred from homology"/>
<feature type="compositionally biased region" description="Low complexity" evidence="7">
    <location>
        <begin position="59"/>
        <end position="72"/>
    </location>
</feature>
<feature type="domain" description="TAFII28-like protein" evidence="8">
    <location>
        <begin position="182"/>
        <end position="270"/>
    </location>
</feature>
<reference evidence="10" key="1">
    <citation type="submission" date="2022-10" db="EMBL/GenBank/DDBJ databases">
        <title>Genome assembly of Pristionchus species.</title>
        <authorList>
            <person name="Yoshida K."/>
            <person name="Sommer R.J."/>
        </authorList>
    </citation>
    <scope>NUCLEOTIDE SEQUENCE [LARGE SCALE GENOMIC DNA]</scope>
    <source>
        <strain evidence="10">RS5460</strain>
    </source>
</reference>